<protein>
    <submittedName>
        <fullName evidence="1">DUF3179 domain-containing protein</fullName>
    </submittedName>
</protein>
<dbReference type="Proteomes" id="UP001203207">
    <property type="component" value="Unassembled WGS sequence"/>
</dbReference>
<keyword evidence="2" id="KW-1185">Reference proteome</keyword>
<dbReference type="InterPro" id="IPR021516">
    <property type="entry name" value="DUF3179"/>
</dbReference>
<reference evidence="1" key="1">
    <citation type="journal article" date="2022" name="Syst. Appl. Microbiol.">
        <title>Natronocalculus amylovorans gen. nov., sp. nov., and Natranaeroarchaeum aerophilus sp. nov., dominant culturable amylolytic natronoarchaea from hypersaline soda lakes in southwestern Siberia.</title>
        <authorList>
            <person name="Sorokin D.Y."/>
            <person name="Elcheninov A.G."/>
            <person name="Khizhniak T.V."/>
            <person name="Koenen M."/>
            <person name="Bale N.J."/>
            <person name="Damste J.S.S."/>
            <person name="Kublanov I.V."/>
        </authorList>
    </citation>
    <scope>NUCLEOTIDE SEQUENCE</scope>
    <source>
        <strain evidence="1">AArc-St2</strain>
    </source>
</reference>
<dbReference type="PROSITE" id="PS51257">
    <property type="entry name" value="PROKAR_LIPOPROTEIN"/>
    <property type="match status" value="1"/>
</dbReference>
<name>A0AAE3K9G3_9EURY</name>
<evidence type="ECO:0000313" key="1">
    <source>
        <dbReference type="EMBL" id="MCL9818008.1"/>
    </source>
</evidence>
<dbReference type="EMBL" id="JAKRVX010000007">
    <property type="protein sequence ID" value="MCL9818008.1"/>
    <property type="molecule type" value="Genomic_DNA"/>
</dbReference>
<dbReference type="Pfam" id="PF11376">
    <property type="entry name" value="DUF3179"/>
    <property type="match status" value="1"/>
</dbReference>
<dbReference type="AlphaFoldDB" id="A0AAE3K9G3"/>
<evidence type="ECO:0000313" key="2">
    <source>
        <dbReference type="Proteomes" id="UP001203207"/>
    </source>
</evidence>
<sequence>MDNTRRQSRRSVLAAIGLAATAGCLGVRSDGQQGAGSDTDPKYLNIGGIEQNPDGPAPPTAAQVRHLPHSLNDLRAAAQSGGPGVDGIPAIDEPQFHGAEDSRRSGEAPVFGIVHNGEAKAYPQLILVWHEIANDTIGGDPIAITYCPLTGTAQAFDRGETTFGVSGRLINSNLLMYDRGTGSLWPQITAQAIEGPLEGEQLAEKQLIWTTWDKWRTAHPDTKILTEDTGYQRRYGNDPYGSYLPPRGYYTNDNLMFEPLAEGNEHPKEVVIGTRTADGAIAFNKERLLSEGILTGEIDGTTYTAVADGRFETGYIYETPDGTAVTMDSHGEAYRVDGEDATPDALPLDREIGFDAMHFAWHGYYPDTEYVN</sequence>
<comment type="caution">
    <text evidence="1">The sequence shown here is derived from an EMBL/GenBank/DDBJ whole genome shotgun (WGS) entry which is preliminary data.</text>
</comment>
<proteinExistence type="predicted"/>
<reference evidence="1" key="2">
    <citation type="submission" date="2022-02" db="EMBL/GenBank/DDBJ databases">
        <authorList>
            <person name="Elcheninov A.G."/>
            <person name="Sorokin D.Y."/>
            <person name="Kublanov I.V."/>
        </authorList>
    </citation>
    <scope>NUCLEOTIDE SEQUENCE</scope>
    <source>
        <strain evidence="1">AArc-St2</strain>
    </source>
</reference>
<organism evidence="1 2">
    <name type="scientific">Natronocalculus amylovorans</name>
    <dbReference type="NCBI Taxonomy" id="2917812"/>
    <lineage>
        <taxon>Archaea</taxon>
        <taxon>Methanobacteriati</taxon>
        <taxon>Methanobacteriota</taxon>
        <taxon>Stenosarchaea group</taxon>
        <taxon>Halobacteria</taxon>
        <taxon>Halobacteriales</taxon>
        <taxon>Haloferacaceae</taxon>
        <taxon>Natronocalculus</taxon>
    </lineage>
</organism>
<gene>
    <name evidence="1" type="ORF">AArcSt2_13785</name>
</gene>
<accession>A0AAE3K9G3</accession>
<dbReference type="RefSeq" id="WP_250585431.1">
    <property type="nucleotide sequence ID" value="NZ_JAKRVX010000007.1"/>
</dbReference>